<keyword evidence="3" id="KW-1185">Reference proteome</keyword>
<dbReference type="Gene3D" id="2.120.10.80">
    <property type="entry name" value="Kelch-type beta propeller"/>
    <property type="match status" value="1"/>
</dbReference>
<dbReference type="KEGG" id="run:DR864_20725"/>
<evidence type="ECO:0008006" key="4">
    <source>
        <dbReference type="Google" id="ProtNLM"/>
    </source>
</evidence>
<reference evidence="2 3" key="1">
    <citation type="submission" date="2018-07" db="EMBL/GenBank/DDBJ databases">
        <title>Genome sequencing of Runella.</title>
        <authorList>
            <person name="Baek M.-G."/>
            <person name="Yi H."/>
        </authorList>
    </citation>
    <scope>NUCLEOTIDE SEQUENCE [LARGE SCALE GENOMIC DNA]</scope>
    <source>
        <strain evidence="2 3">HYN0085</strain>
    </source>
</reference>
<name>A0A344TMX8_9BACT</name>
<dbReference type="OrthoDB" id="103335at2"/>
<gene>
    <name evidence="2" type="ORF">DR864_20725</name>
</gene>
<dbReference type="EMBL" id="CP030850">
    <property type="protein sequence ID" value="AXE19999.1"/>
    <property type="molecule type" value="Genomic_DNA"/>
</dbReference>
<dbReference type="PROSITE" id="PS51257">
    <property type="entry name" value="PROKAR_LIPOPROTEIN"/>
    <property type="match status" value="1"/>
</dbReference>
<protein>
    <recommendedName>
        <fullName evidence="4">Fibronectin type-III domain-containing protein</fullName>
    </recommendedName>
</protein>
<feature type="signal peptide" evidence="1">
    <location>
        <begin position="1"/>
        <end position="18"/>
    </location>
</feature>
<organism evidence="2 3">
    <name type="scientific">Runella rosea</name>
    <dbReference type="NCBI Taxonomy" id="2259595"/>
    <lineage>
        <taxon>Bacteria</taxon>
        <taxon>Pseudomonadati</taxon>
        <taxon>Bacteroidota</taxon>
        <taxon>Cytophagia</taxon>
        <taxon>Cytophagales</taxon>
        <taxon>Spirosomataceae</taxon>
        <taxon>Runella</taxon>
    </lineage>
</organism>
<sequence length="429" mass="47699">MKTFSVFYWTILVGLAFACEPALINEETPPLETLKLLSVTPDFAKNSVTIQGQISVNTDVEFGIVYGTVAQPTVGGQQVPLQSSGTTLSGTISNLKPGQRYYFRLYSKKGSDVRYSNERNVVLNAGWRQLASLKFDGQPLPYGWMGESYGGVGISVFTRTNLASESTGQQWNYFGSGEWQVNRSGTTSLPARYNPIYLPYSDQTTYFFGGGYYYSPEPSPTYTYQKFFDDYRDGAALDYPGDDVPTVQFAIGVNLPDLYVLEVGNQYRLWKYQNRTTPTGWDLVSGAEFPKKSLKKLLAFTAGEKGFILSEDDGSLWAFDPNKNQWTARKNTPFKGRQRGSAISMTKGGVYGLGIDVKTGEGYRDLWLYDDKADTWSYLTDYPGEGSANVTAVGRNNRVGFMMGYRATTTAIGTAEFSVAKDAWVYEVK</sequence>
<proteinExistence type="predicted"/>
<keyword evidence="1" id="KW-0732">Signal</keyword>
<dbReference type="Proteomes" id="UP000251993">
    <property type="component" value="Chromosome"/>
</dbReference>
<feature type="chain" id="PRO_5016897232" description="Fibronectin type-III domain-containing protein" evidence="1">
    <location>
        <begin position="19"/>
        <end position="429"/>
    </location>
</feature>
<accession>A0A344TMX8</accession>
<dbReference type="SUPFAM" id="SSF117281">
    <property type="entry name" value="Kelch motif"/>
    <property type="match status" value="1"/>
</dbReference>
<evidence type="ECO:0000313" key="2">
    <source>
        <dbReference type="EMBL" id="AXE19999.1"/>
    </source>
</evidence>
<evidence type="ECO:0000256" key="1">
    <source>
        <dbReference type="SAM" id="SignalP"/>
    </source>
</evidence>
<dbReference type="InterPro" id="IPR015915">
    <property type="entry name" value="Kelch-typ_b-propeller"/>
</dbReference>
<evidence type="ECO:0000313" key="3">
    <source>
        <dbReference type="Proteomes" id="UP000251993"/>
    </source>
</evidence>
<dbReference type="RefSeq" id="WP_114068765.1">
    <property type="nucleotide sequence ID" value="NZ_CP030850.1"/>
</dbReference>
<dbReference type="AlphaFoldDB" id="A0A344TMX8"/>